<dbReference type="AlphaFoldDB" id="A0A106API6"/>
<dbReference type="Pfam" id="PF23296">
    <property type="entry name" value="DUF7079"/>
    <property type="match status" value="1"/>
</dbReference>
<reference evidence="3 4" key="1">
    <citation type="submission" date="2015-11" db="EMBL/GenBank/DDBJ databases">
        <title>Expanding the genomic diversity of Burkholderia species for the development of highly accurate diagnostics.</title>
        <authorList>
            <person name="Sahl J."/>
            <person name="Keim P."/>
            <person name="Wagner D."/>
        </authorList>
    </citation>
    <scope>NUCLEOTIDE SEQUENCE [LARGE SCALE GENOMIC DNA]</scope>
    <source>
        <strain evidence="3 4">MSMB2087WGS</strain>
    </source>
</reference>
<sequence>MTAPVGRVKNGRDDDSRRDDARSMTTAIDLRERHDCWVVMSDLFVDNEVDYAYIAASLRERCPNLSHAALEAAFFDEVAPVLGSNLLTPIPPVWLAFADEDVIREISVWLDQQQASAFSRFEARCRRAICRRRCIFRSIWQELDRELTALRAP</sequence>
<dbReference type="EMBL" id="LPHD01000155">
    <property type="protein sequence ID" value="KWA77413.1"/>
    <property type="molecule type" value="Genomic_DNA"/>
</dbReference>
<feature type="compositionally biased region" description="Basic and acidic residues" evidence="1">
    <location>
        <begin position="10"/>
        <end position="22"/>
    </location>
</feature>
<evidence type="ECO:0000259" key="2">
    <source>
        <dbReference type="Pfam" id="PF23296"/>
    </source>
</evidence>
<dbReference type="InterPro" id="IPR055507">
    <property type="entry name" value="DUF7079"/>
</dbReference>
<organism evidence="3 4">
    <name type="scientific">Burkholderia ubonensis</name>
    <dbReference type="NCBI Taxonomy" id="101571"/>
    <lineage>
        <taxon>Bacteria</taxon>
        <taxon>Pseudomonadati</taxon>
        <taxon>Pseudomonadota</taxon>
        <taxon>Betaproteobacteria</taxon>
        <taxon>Burkholderiales</taxon>
        <taxon>Burkholderiaceae</taxon>
        <taxon>Burkholderia</taxon>
        <taxon>Burkholderia cepacia complex</taxon>
    </lineage>
</organism>
<feature type="region of interest" description="Disordered" evidence="1">
    <location>
        <begin position="1"/>
        <end position="22"/>
    </location>
</feature>
<protein>
    <recommendedName>
        <fullName evidence="2">DUF7079 domain-containing protein</fullName>
    </recommendedName>
</protein>
<proteinExistence type="predicted"/>
<gene>
    <name evidence="3" type="ORF">WL29_34155</name>
</gene>
<accession>A0A106API6</accession>
<name>A0A106API6_9BURK</name>
<comment type="caution">
    <text evidence="3">The sequence shown here is derived from an EMBL/GenBank/DDBJ whole genome shotgun (WGS) entry which is preliminary data.</text>
</comment>
<evidence type="ECO:0000313" key="4">
    <source>
        <dbReference type="Proteomes" id="UP000060630"/>
    </source>
</evidence>
<evidence type="ECO:0000256" key="1">
    <source>
        <dbReference type="SAM" id="MobiDB-lite"/>
    </source>
</evidence>
<feature type="domain" description="DUF7079" evidence="2">
    <location>
        <begin position="32"/>
        <end position="144"/>
    </location>
</feature>
<evidence type="ECO:0000313" key="3">
    <source>
        <dbReference type="EMBL" id="KWA77413.1"/>
    </source>
</evidence>
<dbReference type="Proteomes" id="UP000060630">
    <property type="component" value="Unassembled WGS sequence"/>
</dbReference>